<accession>A0A0E9PN03</accession>
<evidence type="ECO:0000313" key="1">
    <source>
        <dbReference type="EMBL" id="JAH05450.1"/>
    </source>
</evidence>
<name>A0A0E9PN03_ANGAN</name>
<proteinExistence type="predicted"/>
<reference evidence="1" key="1">
    <citation type="submission" date="2014-11" db="EMBL/GenBank/DDBJ databases">
        <authorList>
            <person name="Amaro Gonzalez C."/>
        </authorList>
    </citation>
    <scope>NUCLEOTIDE SEQUENCE</scope>
</reference>
<reference evidence="1" key="2">
    <citation type="journal article" date="2015" name="Fish Shellfish Immunol.">
        <title>Early steps in the European eel (Anguilla anguilla)-Vibrio vulnificus interaction in the gills: Role of the RtxA13 toxin.</title>
        <authorList>
            <person name="Callol A."/>
            <person name="Pajuelo D."/>
            <person name="Ebbesson L."/>
            <person name="Teles M."/>
            <person name="MacKenzie S."/>
            <person name="Amaro C."/>
        </authorList>
    </citation>
    <scope>NUCLEOTIDE SEQUENCE</scope>
</reference>
<protein>
    <submittedName>
        <fullName evidence="1">Uncharacterized protein</fullName>
    </submittedName>
</protein>
<sequence>MSAIASQLTSHFLAIWLQAL</sequence>
<dbReference type="EMBL" id="GBXM01103127">
    <property type="protein sequence ID" value="JAH05450.1"/>
    <property type="molecule type" value="Transcribed_RNA"/>
</dbReference>
<dbReference type="AlphaFoldDB" id="A0A0E9PN03"/>
<organism evidence="1">
    <name type="scientific">Anguilla anguilla</name>
    <name type="common">European freshwater eel</name>
    <name type="synonym">Muraena anguilla</name>
    <dbReference type="NCBI Taxonomy" id="7936"/>
    <lineage>
        <taxon>Eukaryota</taxon>
        <taxon>Metazoa</taxon>
        <taxon>Chordata</taxon>
        <taxon>Craniata</taxon>
        <taxon>Vertebrata</taxon>
        <taxon>Euteleostomi</taxon>
        <taxon>Actinopterygii</taxon>
        <taxon>Neopterygii</taxon>
        <taxon>Teleostei</taxon>
        <taxon>Anguilliformes</taxon>
        <taxon>Anguillidae</taxon>
        <taxon>Anguilla</taxon>
    </lineage>
</organism>